<evidence type="ECO:0000313" key="1">
    <source>
        <dbReference type="Proteomes" id="UP000813463"/>
    </source>
</evidence>
<evidence type="ECO:0000313" key="2">
    <source>
        <dbReference type="RefSeq" id="XP_021866407.2"/>
    </source>
</evidence>
<dbReference type="KEGG" id="soe:110805099"/>
<dbReference type="Proteomes" id="UP000813463">
    <property type="component" value="Chromosome 4"/>
</dbReference>
<reference evidence="2" key="2">
    <citation type="submission" date="2025-08" db="UniProtKB">
        <authorList>
            <consortium name="RefSeq"/>
        </authorList>
    </citation>
    <scope>IDENTIFICATION</scope>
    <source>
        <tissue evidence="2">Leaf</tissue>
    </source>
</reference>
<organism evidence="1 2">
    <name type="scientific">Spinacia oleracea</name>
    <name type="common">Spinach</name>
    <dbReference type="NCBI Taxonomy" id="3562"/>
    <lineage>
        <taxon>Eukaryota</taxon>
        <taxon>Viridiplantae</taxon>
        <taxon>Streptophyta</taxon>
        <taxon>Embryophyta</taxon>
        <taxon>Tracheophyta</taxon>
        <taxon>Spermatophyta</taxon>
        <taxon>Magnoliopsida</taxon>
        <taxon>eudicotyledons</taxon>
        <taxon>Gunneridae</taxon>
        <taxon>Pentapetalae</taxon>
        <taxon>Caryophyllales</taxon>
        <taxon>Chenopodiaceae</taxon>
        <taxon>Chenopodioideae</taxon>
        <taxon>Anserineae</taxon>
        <taxon>Spinacia</taxon>
    </lineage>
</organism>
<gene>
    <name evidence="2" type="primary">LOC110805099</name>
</gene>
<keyword evidence="1" id="KW-1185">Reference proteome</keyword>
<reference evidence="1" key="1">
    <citation type="journal article" date="2021" name="Nat. Commun.">
        <title>Genomic analyses provide insights into spinach domestication and the genetic basis of agronomic traits.</title>
        <authorList>
            <person name="Cai X."/>
            <person name="Sun X."/>
            <person name="Xu C."/>
            <person name="Sun H."/>
            <person name="Wang X."/>
            <person name="Ge C."/>
            <person name="Zhang Z."/>
            <person name="Wang Q."/>
            <person name="Fei Z."/>
            <person name="Jiao C."/>
            <person name="Wang Q."/>
        </authorList>
    </citation>
    <scope>NUCLEOTIDE SEQUENCE [LARGE SCALE GENOMIC DNA]</scope>
    <source>
        <strain evidence="1">cv. Varoflay</strain>
    </source>
</reference>
<dbReference type="AlphaFoldDB" id="A0A9R0JEL0"/>
<dbReference type="GeneID" id="110805099"/>
<protein>
    <submittedName>
        <fullName evidence="2">Uncharacterized protein isoform X1</fullName>
    </submittedName>
</protein>
<dbReference type="RefSeq" id="XP_021866407.2">
    <property type="nucleotide sequence ID" value="XM_022010715.2"/>
</dbReference>
<sequence length="153" mass="16902">MRWIGARIHLTWTAFRKGLSIRASMAPTAKGPATLCSRRIHLLKEREGGRALEARKGYPHDPCRSSTSSKLVEQSGLLEVPGFFCRYKLLNFPNTLLPQVVKPSPSAHVATSKASILVLHLQTLPALSELVLFVFPGQFHLLDLMVISCIASE</sequence>
<accession>A0A9R0JEL0</accession>
<proteinExistence type="predicted"/>
<name>A0A9R0JEL0_SPIOL</name>